<gene>
    <name evidence="2" type="ORF">DTU56_09420</name>
</gene>
<comment type="caution">
    <text evidence="2">The sequence shown here is derived from an EMBL/GenBank/DDBJ whole genome shotgun (WGS) entry which is preliminary data.</text>
</comment>
<dbReference type="EMBL" id="AAGUDP010000006">
    <property type="protein sequence ID" value="EBS0563337.1"/>
    <property type="molecule type" value="Genomic_DNA"/>
</dbReference>
<dbReference type="InterPro" id="IPR036397">
    <property type="entry name" value="RNaseH_sf"/>
</dbReference>
<dbReference type="SUPFAM" id="SSF53098">
    <property type="entry name" value="Ribonuclease H-like"/>
    <property type="match status" value="1"/>
</dbReference>
<feature type="compositionally biased region" description="Basic residues" evidence="1">
    <location>
        <begin position="197"/>
        <end position="210"/>
    </location>
</feature>
<feature type="region of interest" description="Disordered" evidence="1">
    <location>
        <begin position="186"/>
        <end position="210"/>
    </location>
</feature>
<name>A0A5U8XQC2_SALMU</name>
<dbReference type="InterPro" id="IPR012337">
    <property type="entry name" value="RNaseH-like_sf"/>
</dbReference>
<evidence type="ECO:0000256" key="1">
    <source>
        <dbReference type="SAM" id="MobiDB-lite"/>
    </source>
</evidence>
<sequence length="210" mass="23614">MLRIVGVDPGTSHLGLAVLDWEWGAEQAEVAWSKTIHVKDATHDSDFTESCGKRDKRLQQLKDAWSEFLDLVGGTFFITETPFMLRSKLSAYESGVELQKMLREGLWDKHPQKLLHGINPIMVKSFVGVVAKGTTKEDMAAAVTKLYANHTLIDLSVLDEHSIDAIAVANYFVRSSLLNLNTLLPPKEKKPESGVGGKKKRRNRFRRKKK</sequence>
<protein>
    <submittedName>
        <fullName evidence="2">Uncharacterized protein</fullName>
    </submittedName>
</protein>
<accession>A0A5U8XQC2</accession>
<dbReference type="Gene3D" id="3.30.420.10">
    <property type="entry name" value="Ribonuclease H-like superfamily/Ribonuclease H"/>
    <property type="match status" value="1"/>
</dbReference>
<evidence type="ECO:0000313" key="2">
    <source>
        <dbReference type="EMBL" id="EBS0563337.1"/>
    </source>
</evidence>
<reference evidence="2" key="1">
    <citation type="submission" date="2018-07" db="EMBL/GenBank/DDBJ databases">
        <authorList>
            <person name="Ashton P.M."/>
            <person name="Dallman T."/>
            <person name="Nair S."/>
            <person name="De Pinna E."/>
            <person name="Peters T."/>
            <person name="Grant K."/>
        </authorList>
    </citation>
    <scope>NUCLEOTIDE SEQUENCE</scope>
    <source>
        <strain evidence="2">142535</strain>
    </source>
</reference>
<proteinExistence type="predicted"/>
<dbReference type="AlphaFoldDB" id="A0A5U8XQC2"/>
<organism evidence="2">
    <name type="scientific">Salmonella muenchen</name>
    <dbReference type="NCBI Taxonomy" id="596"/>
    <lineage>
        <taxon>Bacteria</taxon>
        <taxon>Pseudomonadati</taxon>
        <taxon>Pseudomonadota</taxon>
        <taxon>Gammaproteobacteria</taxon>
        <taxon>Enterobacterales</taxon>
        <taxon>Enterobacteriaceae</taxon>
        <taxon>Salmonella</taxon>
    </lineage>
</organism>
<dbReference type="GO" id="GO:0003676">
    <property type="term" value="F:nucleic acid binding"/>
    <property type="evidence" value="ECO:0007669"/>
    <property type="project" value="InterPro"/>
</dbReference>